<keyword evidence="2 5" id="KW-0808">Transferase</keyword>
<proteinExistence type="predicted"/>
<feature type="domain" description="Methyltransferase type 11" evidence="4">
    <location>
        <begin position="52"/>
        <end position="146"/>
    </location>
</feature>
<evidence type="ECO:0000256" key="3">
    <source>
        <dbReference type="ARBA" id="ARBA00022691"/>
    </source>
</evidence>
<dbReference type="InterPro" id="IPR013216">
    <property type="entry name" value="Methyltransf_11"/>
</dbReference>
<dbReference type="PANTHER" id="PTHR43464">
    <property type="entry name" value="METHYLTRANSFERASE"/>
    <property type="match status" value="1"/>
</dbReference>
<accession>W0RD18</accession>
<keyword evidence="6" id="KW-1185">Reference proteome</keyword>
<dbReference type="Pfam" id="PF08241">
    <property type="entry name" value="Methyltransf_11"/>
    <property type="match status" value="1"/>
</dbReference>
<keyword evidence="3" id="KW-0949">S-adenosyl-L-methionine</keyword>
<protein>
    <submittedName>
        <fullName evidence="5">Methyltransferase type 11</fullName>
    </submittedName>
</protein>
<dbReference type="Proteomes" id="UP000019151">
    <property type="component" value="Chromosome"/>
</dbReference>
<dbReference type="CDD" id="cd02440">
    <property type="entry name" value="AdoMet_MTases"/>
    <property type="match status" value="1"/>
</dbReference>
<evidence type="ECO:0000313" key="6">
    <source>
        <dbReference type="Proteomes" id="UP000019151"/>
    </source>
</evidence>
<dbReference type="Gene3D" id="3.40.50.150">
    <property type="entry name" value="Vaccinia Virus protein VP39"/>
    <property type="match status" value="1"/>
</dbReference>
<dbReference type="GO" id="GO:0008757">
    <property type="term" value="F:S-adenosylmethionine-dependent methyltransferase activity"/>
    <property type="evidence" value="ECO:0007669"/>
    <property type="project" value="InterPro"/>
</dbReference>
<sequence length="233" mass="25644">MAGRVTHDALRHFEGLYRAEDEPWSFSERGVETLRHERVARIVAELAPRRTLDLGCSLGQLTRRLAELPTELHAIDLSPTAVRRARTLLPGPAYACGSATELPFAPAAFDAIVASDGLYSWQLGPAECATTLCEIHDALVPGGHAVLTEHMRPSRFHEFVGMIEASPLRVVSVRHFHDRPCYQFEGWLKAVRHTRGARALRGSRTVARALCALGRPFGAAGSRHICVVARREG</sequence>
<dbReference type="HOGENOM" id="CLU_1188579_0_0_0"/>
<dbReference type="PANTHER" id="PTHR43464:SF19">
    <property type="entry name" value="UBIQUINONE BIOSYNTHESIS O-METHYLTRANSFERASE, MITOCHONDRIAL"/>
    <property type="match status" value="1"/>
</dbReference>
<organism evidence="5 6">
    <name type="scientific">Gemmatirosa kalamazoonensis</name>
    <dbReference type="NCBI Taxonomy" id="861299"/>
    <lineage>
        <taxon>Bacteria</taxon>
        <taxon>Pseudomonadati</taxon>
        <taxon>Gemmatimonadota</taxon>
        <taxon>Gemmatimonadia</taxon>
        <taxon>Gemmatimonadales</taxon>
        <taxon>Gemmatimonadaceae</taxon>
        <taxon>Gemmatirosa</taxon>
    </lineage>
</organism>
<dbReference type="SUPFAM" id="SSF53335">
    <property type="entry name" value="S-adenosyl-L-methionine-dependent methyltransferases"/>
    <property type="match status" value="1"/>
</dbReference>
<evidence type="ECO:0000256" key="2">
    <source>
        <dbReference type="ARBA" id="ARBA00022679"/>
    </source>
</evidence>
<keyword evidence="1 5" id="KW-0489">Methyltransferase</keyword>
<reference evidence="5 6" key="1">
    <citation type="journal article" date="2014" name="Genome Announc.">
        <title>Genome Sequence and Methylome of Soil Bacterium Gemmatirosa kalamazoonensis KBS708T, a Member of the Rarely Cultivated Gemmatimonadetes Phylum.</title>
        <authorList>
            <person name="Debruyn J.M."/>
            <person name="Radosevich M."/>
            <person name="Wommack K.E."/>
            <person name="Polson S.W."/>
            <person name="Hauser L.J."/>
            <person name="Fawaz M.N."/>
            <person name="Korlach J."/>
            <person name="Tsai Y.C."/>
        </authorList>
    </citation>
    <scope>NUCLEOTIDE SEQUENCE [LARGE SCALE GENOMIC DNA]</scope>
    <source>
        <strain evidence="5 6">KBS708</strain>
    </source>
</reference>
<dbReference type="InterPro" id="IPR029063">
    <property type="entry name" value="SAM-dependent_MTases_sf"/>
</dbReference>
<dbReference type="GO" id="GO:0032259">
    <property type="term" value="P:methylation"/>
    <property type="evidence" value="ECO:0007669"/>
    <property type="project" value="UniProtKB-KW"/>
</dbReference>
<dbReference type="eggNOG" id="COG4106">
    <property type="taxonomic scope" value="Bacteria"/>
</dbReference>
<dbReference type="STRING" id="861299.J421_1487"/>
<name>W0RD18_9BACT</name>
<dbReference type="AlphaFoldDB" id="W0RD18"/>
<dbReference type="EMBL" id="CP007128">
    <property type="protein sequence ID" value="AHG89024.1"/>
    <property type="molecule type" value="Genomic_DNA"/>
</dbReference>
<evidence type="ECO:0000259" key="4">
    <source>
        <dbReference type="Pfam" id="PF08241"/>
    </source>
</evidence>
<dbReference type="PATRIC" id="fig|861299.3.peg.1511"/>
<evidence type="ECO:0000256" key="1">
    <source>
        <dbReference type="ARBA" id="ARBA00022603"/>
    </source>
</evidence>
<gene>
    <name evidence="5" type="ORF">J421_1487</name>
</gene>
<dbReference type="InParanoid" id="W0RD18"/>
<dbReference type="KEGG" id="gba:J421_1487"/>
<evidence type="ECO:0000313" key="5">
    <source>
        <dbReference type="EMBL" id="AHG89024.1"/>
    </source>
</evidence>